<feature type="region of interest" description="Disordered" evidence="1">
    <location>
        <begin position="1"/>
        <end position="48"/>
    </location>
</feature>
<name>A0A1E3SID5_MYCIE</name>
<feature type="compositionally biased region" description="Basic and acidic residues" evidence="1">
    <location>
        <begin position="23"/>
        <end position="37"/>
    </location>
</feature>
<evidence type="ECO:0000313" key="3">
    <source>
        <dbReference type="Proteomes" id="UP000192739"/>
    </source>
</evidence>
<evidence type="ECO:0000313" key="2">
    <source>
        <dbReference type="EMBL" id="ORA93976.1"/>
    </source>
</evidence>
<gene>
    <name evidence="2" type="ORF">BST27_28425</name>
</gene>
<comment type="caution">
    <text evidence="2">The sequence shown here is derived from an EMBL/GenBank/DDBJ whole genome shotgun (WGS) entry which is preliminary data.</text>
</comment>
<dbReference type="AlphaFoldDB" id="A0A1E3SID5"/>
<accession>A0A1E3SID5</accession>
<organism evidence="2 3">
    <name type="scientific">Mycobacterium intermedium</name>
    <dbReference type="NCBI Taxonomy" id="28445"/>
    <lineage>
        <taxon>Bacteria</taxon>
        <taxon>Bacillati</taxon>
        <taxon>Actinomycetota</taxon>
        <taxon>Actinomycetes</taxon>
        <taxon>Mycobacteriales</taxon>
        <taxon>Mycobacteriaceae</taxon>
        <taxon>Mycobacterium</taxon>
        <taxon>Mycobacterium simiae complex</taxon>
    </lineage>
</organism>
<evidence type="ECO:0000256" key="1">
    <source>
        <dbReference type="SAM" id="MobiDB-lite"/>
    </source>
</evidence>
<reference evidence="2 3" key="1">
    <citation type="submission" date="2017-02" db="EMBL/GenBank/DDBJ databases">
        <title>The new phylogeny of genus Mycobacterium.</title>
        <authorList>
            <person name="Tortoli E."/>
            <person name="Trovato A."/>
            <person name="Cirillo D.M."/>
        </authorList>
    </citation>
    <scope>NUCLEOTIDE SEQUENCE [LARGE SCALE GENOMIC DNA]</scope>
    <source>
        <strain evidence="2 3">DSM 44049</strain>
    </source>
</reference>
<dbReference type="STRING" id="28445.BHQ20_07320"/>
<keyword evidence="3" id="KW-1185">Reference proteome</keyword>
<proteinExistence type="predicted"/>
<protein>
    <submittedName>
        <fullName evidence="2">Uncharacterized protein</fullName>
    </submittedName>
</protein>
<dbReference type="EMBL" id="MVHT01000135">
    <property type="protein sequence ID" value="ORA93976.1"/>
    <property type="molecule type" value="Genomic_DNA"/>
</dbReference>
<dbReference type="Proteomes" id="UP000192739">
    <property type="component" value="Unassembled WGS sequence"/>
</dbReference>
<sequence length="67" mass="7398">MEPTVGPIPDVVHARRPLRRVHSRDTHSANDFGRKAASDATRPSTGQQLRVDYHIGTEIGVITTHSK</sequence>